<evidence type="ECO:0000256" key="4">
    <source>
        <dbReference type="ARBA" id="ARBA00023241"/>
    </source>
</evidence>
<keyword evidence="2" id="KW-0521">NADP</keyword>
<dbReference type="Gene3D" id="3.40.50.720">
    <property type="entry name" value="NAD(P)-binding Rossmann-like Domain"/>
    <property type="match status" value="1"/>
</dbReference>
<keyword evidence="4" id="KW-0284">Flavonoid biosynthesis</keyword>
<feature type="domain" description="NAD-dependent epimerase/dehydratase" evidence="6">
    <location>
        <begin position="17"/>
        <end position="58"/>
    </location>
</feature>
<dbReference type="HOGENOM" id="CLU_2676159_0_0_1"/>
<dbReference type="PANTHER" id="PTHR10366">
    <property type="entry name" value="NAD DEPENDENT EPIMERASE/DEHYDRATASE"/>
    <property type="match status" value="1"/>
</dbReference>
<dbReference type="PANTHER" id="PTHR10366:SF288">
    <property type="entry name" value="ANTHOCYANIDIN REDUCTASE"/>
    <property type="match status" value="1"/>
</dbReference>
<name>D7U6G4_VITVI</name>
<dbReference type="OrthoDB" id="2735536at2759"/>
<gene>
    <name evidence="7" type="ORF">VIT_00s0361g00020</name>
</gene>
<dbReference type="OMA" id="NECIDET"/>
<dbReference type="InterPro" id="IPR050425">
    <property type="entry name" value="NAD(P)_dehydrat-like"/>
</dbReference>
<evidence type="ECO:0000256" key="1">
    <source>
        <dbReference type="ARBA" id="ARBA00004966"/>
    </source>
</evidence>
<proteinExistence type="inferred from homology"/>
<dbReference type="GO" id="GO:0016491">
    <property type="term" value="F:oxidoreductase activity"/>
    <property type="evidence" value="ECO:0007669"/>
    <property type="project" value="UniProtKB-KW"/>
</dbReference>
<dbReference type="eggNOG" id="KOG1502">
    <property type="taxonomic scope" value="Eukaryota"/>
</dbReference>
<comment type="similarity">
    <text evidence="5">Belongs to the NAD(P)-dependent epimerase/dehydratase family. Dihydroflavonol-4-reductase subfamily.</text>
</comment>
<evidence type="ECO:0000256" key="5">
    <source>
        <dbReference type="ARBA" id="ARBA00023445"/>
    </source>
</evidence>
<dbReference type="SUPFAM" id="SSF51735">
    <property type="entry name" value="NAD(P)-binding Rossmann-fold domains"/>
    <property type="match status" value="1"/>
</dbReference>
<protein>
    <recommendedName>
        <fullName evidence="6">NAD-dependent epimerase/dehydratase domain-containing protein</fullName>
    </recommendedName>
</protein>
<keyword evidence="8" id="KW-1185">Reference proteome</keyword>
<dbReference type="InterPro" id="IPR001509">
    <property type="entry name" value="Epimerase_deHydtase"/>
</dbReference>
<evidence type="ECO:0000313" key="8">
    <source>
        <dbReference type="Proteomes" id="UP000009183"/>
    </source>
</evidence>
<dbReference type="InterPro" id="IPR036291">
    <property type="entry name" value="NAD(P)-bd_dom_sf"/>
</dbReference>
<organism evidence="7 8">
    <name type="scientific">Vitis vinifera</name>
    <name type="common">Grape</name>
    <dbReference type="NCBI Taxonomy" id="29760"/>
    <lineage>
        <taxon>Eukaryota</taxon>
        <taxon>Viridiplantae</taxon>
        <taxon>Streptophyta</taxon>
        <taxon>Embryophyta</taxon>
        <taxon>Tracheophyta</taxon>
        <taxon>Spermatophyta</taxon>
        <taxon>Magnoliopsida</taxon>
        <taxon>eudicotyledons</taxon>
        <taxon>Gunneridae</taxon>
        <taxon>Pentapetalae</taxon>
        <taxon>rosids</taxon>
        <taxon>Vitales</taxon>
        <taxon>Vitaceae</taxon>
        <taxon>Viteae</taxon>
        <taxon>Vitis</taxon>
    </lineage>
</organism>
<dbReference type="Proteomes" id="UP000009183">
    <property type="component" value="Unassembled WGS sequence, unordered"/>
</dbReference>
<dbReference type="InParanoid" id="D7U6G4"/>
<evidence type="ECO:0000256" key="3">
    <source>
        <dbReference type="ARBA" id="ARBA00023002"/>
    </source>
</evidence>
<dbReference type="Pfam" id="PF01370">
    <property type="entry name" value="Epimerase"/>
    <property type="match status" value="1"/>
</dbReference>
<dbReference type="GO" id="GO:0009813">
    <property type="term" value="P:flavonoid biosynthetic process"/>
    <property type="evidence" value="ECO:0007669"/>
    <property type="project" value="UniProtKB-KW"/>
</dbReference>
<reference evidence="8" key="1">
    <citation type="journal article" date="2007" name="Nature">
        <title>The grapevine genome sequence suggests ancestral hexaploidization in major angiosperm phyla.</title>
        <authorList>
            <consortium name="The French-Italian Public Consortium for Grapevine Genome Characterization."/>
            <person name="Jaillon O."/>
            <person name="Aury J.-M."/>
            <person name="Noel B."/>
            <person name="Policriti A."/>
            <person name="Clepet C."/>
            <person name="Casagrande A."/>
            <person name="Choisne N."/>
            <person name="Aubourg S."/>
            <person name="Vitulo N."/>
            <person name="Jubin C."/>
            <person name="Vezzi A."/>
            <person name="Legeai F."/>
            <person name="Hugueney P."/>
            <person name="Dasilva C."/>
            <person name="Horner D."/>
            <person name="Mica E."/>
            <person name="Jublot D."/>
            <person name="Poulain J."/>
            <person name="Bruyere C."/>
            <person name="Billault A."/>
            <person name="Segurens B."/>
            <person name="Gouyvenoux M."/>
            <person name="Ugarte E."/>
            <person name="Cattonaro F."/>
            <person name="Anthouard V."/>
            <person name="Vico V."/>
            <person name="Del Fabbro C."/>
            <person name="Alaux M."/>
            <person name="Di Gaspero G."/>
            <person name="Dumas V."/>
            <person name="Felice N."/>
            <person name="Paillard S."/>
            <person name="Juman I."/>
            <person name="Moroldo M."/>
            <person name="Scalabrin S."/>
            <person name="Canaguier A."/>
            <person name="Le Clainche I."/>
            <person name="Malacrida G."/>
            <person name="Durand E."/>
            <person name="Pesole G."/>
            <person name="Laucou V."/>
            <person name="Chatelet P."/>
            <person name="Merdinoglu D."/>
            <person name="Delledonne M."/>
            <person name="Pezzotti M."/>
            <person name="Lecharny A."/>
            <person name="Scarpelli C."/>
            <person name="Artiguenave F."/>
            <person name="Pe M.E."/>
            <person name="Valle G."/>
            <person name="Morgante M."/>
            <person name="Caboche M."/>
            <person name="Adam-Blondon A.-F."/>
            <person name="Weissenbach J."/>
            <person name="Quetier F."/>
            <person name="Wincker P."/>
        </authorList>
    </citation>
    <scope>NUCLEOTIDE SEQUENCE [LARGE SCALE GENOMIC DNA]</scope>
    <source>
        <strain evidence="8">cv. Pinot noir / PN40024</strain>
    </source>
</reference>
<evidence type="ECO:0000313" key="7">
    <source>
        <dbReference type="EMBL" id="CBI38333.3"/>
    </source>
</evidence>
<dbReference type="PaxDb" id="29760-VIT_00s0361g00020.t01"/>
<dbReference type="STRING" id="29760.D7U6G4"/>
<evidence type="ECO:0000256" key="2">
    <source>
        <dbReference type="ARBA" id="ARBA00022857"/>
    </source>
</evidence>
<sequence length="75" mass="8307">MDENNWSDVEFLTSVKPLTWGYAVSKMLAEKAAWKFAQENSIDLVTVIPSIITGPSLTSEVPHSISLSMSLDYSE</sequence>
<keyword evidence="3" id="KW-0560">Oxidoreductase</keyword>
<accession>D7U6G4</accession>
<dbReference type="FunFam" id="3.40.50.720:FF:002165">
    <property type="entry name" value="Uncharacterized protein"/>
    <property type="match status" value="1"/>
</dbReference>
<evidence type="ECO:0000259" key="6">
    <source>
        <dbReference type="Pfam" id="PF01370"/>
    </source>
</evidence>
<dbReference type="AlphaFoldDB" id="D7U6G4"/>
<dbReference type="EMBL" id="FN596525">
    <property type="protein sequence ID" value="CBI38333.3"/>
    <property type="molecule type" value="Genomic_DNA"/>
</dbReference>
<comment type="pathway">
    <text evidence="1">Secondary metabolite biosynthesis; flavonoid biosynthesis.</text>
</comment>